<name>L0KCL1_HALHC</name>
<dbReference type="InterPro" id="IPR016181">
    <property type="entry name" value="Acyl_CoA_acyltransferase"/>
</dbReference>
<accession>L0KCL1</accession>
<dbReference type="RefSeq" id="WP_015327509.1">
    <property type="nucleotide sequence ID" value="NC_019978.1"/>
</dbReference>
<dbReference type="CDD" id="cd04301">
    <property type="entry name" value="NAT_SF"/>
    <property type="match status" value="1"/>
</dbReference>
<dbReference type="SUPFAM" id="SSF55729">
    <property type="entry name" value="Acyl-CoA N-acyltransferases (Nat)"/>
    <property type="match status" value="1"/>
</dbReference>
<dbReference type="eggNOG" id="COG0456">
    <property type="taxonomic scope" value="Bacteria"/>
</dbReference>
<dbReference type="PANTHER" id="PTHR42919">
    <property type="entry name" value="N-ALPHA-ACETYLTRANSFERASE"/>
    <property type="match status" value="1"/>
</dbReference>
<dbReference type="KEGG" id="hhl:Halha_1882"/>
<dbReference type="OrthoDB" id="5292888at2"/>
<sequence length="150" mass="17141">MAVKIERLTTNNFDVIKEIVQIEVEAFGEGGLNQWGLTPLLHHGAVYVLYIADKPVGVIEYLRDMEEVNQAYLYGLAVNSDYQGQGLGEQLLDYSLQQLQKLGIVTVELTVAPNNQAALKLYQKFGFKKKEFRKQEYGPNEDRLIMQLRF</sequence>
<keyword evidence="2" id="KW-0012">Acyltransferase</keyword>
<reference evidence="5" key="1">
    <citation type="submission" date="2012-02" db="EMBL/GenBank/DDBJ databases">
        <title>The complete genome of Halobacteroides halobius DSM 5150.</title>
        <authorList>
            <person name="Lucas S."/>
            <person name="Copeland A."/>
            <person name="Lapidus A."/>
            <person name="Glavina del Rio T."/>
            <person name="Dalin E."/>
            <person name="Tice H."/>
            <person name="Bruce D."/>
            <person name="Goodwin L."/>
            <person name="Pitluck S."/>
            <person name="Peters L."/>
            <person name="Mikhailova N."/>
            <person name="Gu W."/>
            <person name="Kyrpides N."/>
            <person name="Mavromatis K."/>
            <person name="Ivanova N."/>
            <person name="Brettin T."/>
            <person name="Detter J.C."/>
            <person name="Han C."/>
            <person name="Larimer F."/>
            <person name="Land M."/>
            <person name="Hauser L."/>
            <person name="Markowitz V."/>
            <person name="Cheng J.-F."/>
            <person name="Hugenholtz P."/>
            <person name="Woyke T."/>
            <person name="Wu D."/>
            <person name="Tindall B."/>
            <person name="Pomrenke H."/>
            <person name="Brambilla E."/>
            <person name="Klenk H.-P."/>
            <person name="Eisen J.A."/>
        </authorList>
    </citation>
    <scope>NUCLEOTIDE SEQUENCE [LARGE SCALE GENOMIC DNA]</scope>
    <source>
        <strain evidence="5">ATCC 35273 / DSM 5150 / MD-1</strain>
    </source>
</reference>
<evidence type="ECO:0000256" key="2">
    <source>
        <dbReference type="ARBA" id="ARBA00023315"/>
    </source>
</evidence>
<feature type="domain" description="N-acetyltransferase" evidence="3">
    <location>
        <begin position="3"/>
        <end position="150"/>
    </location>
</feature>
<dbReference type="Gene3D" id="3.40.630.30">
    <property type="match status" value="1"/>
</dbReference>
<dbReference type="PROSITE" id="PS51186">
    <property type="entry name" value="GNAT"/>
    <property type="match status" value="1"/>
</dbReference>
<dbReference type="EMBL" id="CP003359">
    <property type="protein sequence ID" value="AGB41793.1"/>
    <property type="molecule type" value="Genomic_DNA"/>
</dbReference>
<evidence type="ECO:0000259" key="3">
    <source>
        <dbReference type="PROSITE" id="PS51186"/>
    </source>
</evidence>
<dbReference type="InterPro" id="IPR000182">
    <property type="entry name" value="GNAT_dom"/>
</dbReference>
<organism evidence="4 5">
    <name type="scientific">Halobacteroides halobius (strain ATCC 35273 / DSM 5150 / MD-1)</name>
    <dbReference type="NCBI Taxonomy" id="748449"/>
    <lineage>
        <taxon>Bacteria</taxon>
        <taxon>Bacillati</taxon>
        <taxon>Bacillota</taxon>
        <taxon>Clostridia</taxon>
        <taxon>Halanaerobiales</taxon>
        <taxon>Halobacteroidaceae</taxon>
        <taxon>Halobacteroides</taxon>
    </lineage>
</organism>
<keyword evidence="5" id="KW-1185">Reference proteome</keyword>
<dbReference type="PANTHER" id="PTHR42919:SF8">
    <property type="entry name" value="N-ALPHA-ACETYLTRANSFERASE 50"/>
    <property type="match status" value="1"/>
</dbReference>
<protein>
    <submittedName>
        <fullName evidence="4">Acetyltransferase</fullName>
    </submittedName>
</protein>
<dbReference type="GO" id="GO:0016747">
    <property type="term" value="F:acyltransferase activity, transferring groups other than amino-acyl groups"/>
    <property type="evidence" value="ECO:0007669"/>
    <property type="project" value="InterPro"/>
</dbReference>
<proteinExistence type="predicted"/>
<evidence type="ECO:0000313" key="4">
    <source>
        <dbReference type="EMBL" id="AGB41793.1"/>
    </source>
</evidence>
<keyword evidence="1 4" id="KW-0808">Transferase</keyword>
<dbReference type="AlphaFoldDB" id="L0KCL1"/>
<evidence type="ECO:0000313" key="5">
    <source>
        <dbReference type="Proteomes" id="UP000010880"/>
    </source>
</evidence>
<evidence type="ECO:0000256" key="1">
    <source>
        <dbReference type="ARBA" id="ARBA00022679"/>
    </source>
</evidence>
<dbReference type="Pfam" id="PF00583">
    <property type="entry name" value="Acetyltransf_1"/>
    <property type="match status" value="1"/>
</dbReference>
<dbReference type="STRING" id="748449.Halha_1882"/>
<dbReference type="InterPro" id="IPR051556">
    <property type="entry name" value="N-term/lysine_N-AcTrnsfr"/>
</dbReference>
<gene>
    <name evidence="4" type="ordered locus">Halha_1882</name>
</gene>
<dbReference type="HOGENOM" id="CLU_120426_0_0_9"/>
<dbReference type="Proteomes" id="UP000010880">
    <property type="component" value="Chromosome"/>
</dbReference>